<dbReference type="GO" id="GO:0009231">
    <property type="term" value="P:riboflavin biosynthetic process"/>
    <property type="evidence" value="ECO:0007669"/>
    <property type="project" value="UniProtKB-UniRule"/>
</dbReference>
<dbReference type="NCBIfam" id="NF001591">
    <property type="entry name" value="PRK00393.1"/>
    <property type="match status" value="1"/>
</dbReference>
<reference evidence="24 25" key="1">
    <citation type="submission" date="2018-08" db="EMBL/GenBank/DDBJ databases">
        <title>Comparative analysis of Burkholderia isolates from Puerto Rico.</title>
        <authorList>
            <person name="Hall C."/>
            <person name="Sahl J."/>
            <person name="Wagner D."/>
        </authorList>
    </citation>
    <scope>NUCLEOTIDE SEQUENCE [LARGE SCALE GENOMIC DNA]</scope>
    <source>
        <strain evidence="24 25">Bp8964</strain>
    </source>
</reference>
<dbReference type="PIRSF" id="PIRSF001259">
    <property type="entry name" value="RibA"/>
    <property type="match status" value="1"/>
</dbReference>
<dbReference type="PANTHER" id="PTHR21327:SF18">
    <property type="entry name" value="3,4-DIHYDROXY-2-BUTANONE 4-PHOSPHATE SYNTHASE"/>
    <property type="match status" value="1"/>
</dbReference>
<feature type="domain" description="GTP cyclohydrolase II" evidence="23">
    <location>
        <begin position="210"/>
        <end position="373"/>
    </location>
</feature>
<protein>
    <recommendedName>
        <fullName evidence="9 22">3,4-dihydroxy-2-butanone 4-phosphate synthase</fullName>
        <shortName evidence="22">DHBP synthase</shortName>
        <ecNumber evidence="22">4.1.99.12</ecNumber>
    </recommendedName>
</protein>
<comment type="catalytic activity">
    <reaction evidence="1 22">
        <text>D-ribulose 5-phosphate = (2S)-2-hydroxy-3-oxobutyl phosphate + formate + H(+)</text>
        <dbReference type="Rhea" id="RHEA:18457"/>
        <dbReference type="ChEBI" id="CHEBI:15378"/>
        <dbReference type="ChEBI" id="CHEBI:15740"/>
        <dbReference type="ChEBI" id="CHEBI:58121"/>
        <dbReference type="ChEBI" id="CHEBI:58830"/>
        <dbReference type="EC" id="4.1.99.12"/>
    </reaction>
</comment>
<dbReference type="InterPro" id="IPR000926">
    <property type="entry name" value="RibA"/>
</dbReference>
<dbReference type="InterPro" id="IPR032677">
    <property type="entry name" value="GTP_cyclohydro_II"/>
</dbReference>
<comment type="cofactor">
    <cofactor evidence="22">
        <name>Mg(2+)</name>
        <dbReference type="ChEBI" id="CHEBI:18420"/>
    </cofactor>
    <cofactor evidence="22">
        <name>Mn(2+)</name>
        <dbReference type="ChEBI" id="CHEBI:29035"/>
    </cofactor>
    <text evidence="22">Binds 2 divalent metal cations per subunit. Magnesium or manganese.</text>
</comment>
<evidence type="ECO:0000256" key="15">
    <source>
        <dbReference type="ARBA" id="ARBA00022842"/>
    </source>
</evidence>
<dbReference type="GO" id="GO:0000287">
    <property type="term" value="F:magnesium ion binding"/>
    <property type="evidence" value="ECO:0007669"/>
    <property type="project" value="UniProtKB-UniRule"/>
</dbReference>
<proteinExistence type="inferred from homology"/>
<dbReference type="HAMAP" id="MF_00180">
    <property type="entry name" value="RibB"/>
    <property type="match status" value="1"/>
</dbReference>
<dbReference type="EMBL" id="QTNY01000005">
    <property type="protein sequence ID" value="RQP80450.1"/>
    <property type="molecule type" value="Genomic_DNA"/>
</dbReference>
<evidence type="ECO:0000256" key="21">
    <source>
        <dbReference type="ARBA" id="ARBA00049295"/>
    </source>
</evidence>
<keyword evidence="11 22" id="KW-0479">Metal-binding</keyword>
<feature type="binding site" evidence="22">
    <location>
        <position position="143"/>
    </location>
    <ligand>
        <name>Mg(2+)</name>
        <dbReference type="ChEBI" id="CHEBI:18420"/>
        <label>2</label>
    </ligand>
</feature>
<evidence type="ECO:0000256" key="13">
    <source>
        <dbReference type="ARBA" id="ARBA00022801"/>
    </source>
</evidence>
<feature type="binding site" evidence="22">
    <location>
        <position position="28"/>
    </location>
    <ligand>
        <name>Mg(2+)</name>
        <dbReference type="ChEBI" id="CHEBI:18420"/>
        <label>1</label>
    </ligand>
</feature>
<comment type="subunit">
    <text evidence="22">Homodimer.</text>
</comment>
<name>A0AB74D9V8_9BURK</name>
<dbReference type="EC" id="4.1.99.12" evidence="22"/>
<evidence type="ECO:0000259" key="23">
    <source>
        <dbReference type="Pfam" id="PF00925"/>
    </source>
</evidence>
<evidence type="ECO:0000256" key="5">
    <source>
        <dbReference type="ARBA" id="ARBA00004853"/>
    </source>
</evidence>
<comment type="pathway">
    <text evidence="6 22">Cofactor biosynthesis; riboflavin biosynthesis; 2-hydroxy-3-oxobutyl phosphate from D-ribulose 5-phosphate: step 1/1.</text>
</comment>
<dbReference type="GO" id="GO:0008686">
    <property type="term" value="F:3,4-dihydroxy-2-butanone-4-phosphate synthase activity"/>
    <property type="evidence" value="ECO:0007669"/>
    <property type="project" value="UniProtKB-UniRule"/>
</dbReference>
<comment type="caution">
    <text evidence="24">The sequence shown here is derived from an EMBL/GenBank/DDBJ whole genome shotgun (WGS) entry which is preliminary data.</text>
</comment>
<dbReference type="FunFam" id="3.90.870.10:FF:000001">
    <property type="entry name" value="Riboflavin biosynthesis protein RibBA"/>
    <property type="match status" value="1"/>
</dbReference>
<dbReference type="GO" id="GO:0005829">
    <property type="term" value="C:cytosol"/>
    <property type="evidence" value="ECO:0007669"/>
    <property type="project" value="TreeGrafter"/>
</dbReference>
<feature type="binding site" evidence="22">
    <location>
        <position position="28"/>
    </location>
    <ligand>
        <name>Mg(2+)</name>
        <dbReference type="ChEBI" id="CHEBI:18420"/>
        <label>2</label>
    </ligand>
</feature>
<dbReference type="SUPFAM" id="SSF55821">
    <property type="entry name" value="YrdC/RibB"/>
    <property type="match status" value="1"/>
</dbReference>
<organism evidence="24 25">
    <name type="scientific">Burkholderia ubonensis</name>
    <dbReference type="NCBI Taxonomy" id="101571"/>
    <lineage>
        <taxon>Bacteria</taxon>
        <taxon>Pseudomonadati</taxon>
        <taxon>Pseudomonadota</taxon>
        <taxon>Betaproteobacteria</taxon>
        <taxon>Burkholderiales</taxon>
        <taxon>Burkholderiaceae</taxon>
        <taxon>Burkholderia</taxon>
        <taxon>Burkholderia cepacia complex</taxon>
    </lineage>
</organism>
<dbReference type="GO" id="GO:0003935">
    <property type="term" value="F:GTP cyclohydrolase II activity"/>
    <property type="evidence" value="ECO:0007669"/>
    <property type="project" value="UniProtKB-EC"/>
</dbReference>
<dbReference type="Gene3D" id="3.40.50.10990">
    <property type="entry name" value="GTP cyclohydrolase II"/>
    <property type="match status" value="1"/>
</dbReference>
<evidence type="ECO:0000256" key="6">
    <source>
        <dbReference type="ARBA" id="ARBA00004904"/>
    </source>
</evidence>
<dbReference type="Proteomes" id="UP000273734">
    <property type="component" value="Unassembled WGS sequence"/>
</dbReference>
<dbReference type="InterPro" id="IPR036144">
    <property type="entry name" value="RibA-like_sf"/>
</dbReference>
<feature type="binding site" evidence="22">
    <location>
        <begin position="27"/>
        <end position="28"/>
    </location>
    <ligand>
        <name>D-ribulose 5-phosphate</name>
        <dbReference type="ChEBI" id="CHEBI:58121"/>
    </ligand>
</feature>
<evidence type="ECO:0000256" key="20">
    <source>
        <dbReference type="ARBA" id="ARBA00043932"/>
    </source>
</evidence>
<comment type="cofactor">
    <cofactor evidence="3">
        <name>Zn(2+)</name>
        <dbReference type="ChEBI" id="CHEBI:29105"/>
    </cofactor>
</comment>
<feature type="site" description="Essential for catalytic activity" evidence="22">
    <location>
        <position position="126"/>
    </location>
</feature>
<feature type="binding site" evidence="22">
    <location>
        <begin position="140"/>
        <end position="144"/>
    </location>
    <ligand>
        <name>D-ribulose 5-phosphate</name>
        <dbReference type="ChEBI" id="CHEBI:58121"/>
    </ligand>
</feature>
<comment type="function">
    <text evidence="4 22">Catalyzes the conversion of D-ribulose 5-phosphate to formate and 3,4-dihydroxy-2-butanone 4-phosphate.</text>
</comment>
<dbReference type="CDD" id="cd00641">
    <property type="entry name" value="GTP_cyclohydro2"/>
    <property type="match status" value="1"/>
</dbReference>
<keyword evidence="12" id="KW-0547">Nucleotide-binding</keyword>
<keyword evidence="10 22" id="KW-0686">Riboflavin biosynthesis</keyword>
<comment type="similarity">
    <text evidence="22">Belongs to the DHBP synthase family.</text>
</comment>
<evidence type="ECO:0000256" key="3">
    <source>
        <dbReference type="ARBA" id="ARBA00001947"/>
    </source>
</evidence>
<dbReference type="Pfam" id="PF00925">
    <property type="entry name" value="GTP_cyclohydro2"/>
    <property type="match status" value="1"/>
</dbReference>
<sequence length="423" mass="45518">MALDRIEDALQAMARGSIVVVVDDEDRENEGDLILAAEHATPEAIAFMVRFTSGMLCVGLAGERLDELGLPLMVERNTDSMKTAYTITVDYRHGTTTGISAADRAATIRSLVDERATAGDFSRPGHVFPLRAVPGGVLHRPGHTEAAVDLARLAGLRPGAVLAEVVNDDGTMARRPELEAFARKHGLSIISIADLVTYRSRKTNLWHESAAMLPTRHGVFRAYAFRDVGSPHEHLALVLGDVAGREDVLVRVHAECLTGDTFGSLRCDCRVQLEASLAKIGTEGQGVLLYLRGDEGRGIGLSHELHAYAPHDEGLDTVDANPAPGLAVDAWNYAVGSSMLQELGITSMRLMTNDPAKYRGLTCHGLEIVERVPLKTHPAKDNHGYICKNRVAAASGSSELARRAEANHGIWNRAPAGQNAAPE</sequence>
<feature type="binding site" evidence="22">
    <location>
        <position position="32"/>
    </location>
    <ligand>
        <name>D-ribulose 5-phosphate</name>
        <dbReference type="ChEBI" id="CHEBI:58121"/>
    </ligand>
</feature>
<comment type="function">
    <text evidence="20">Catalyzes the conversion of GTP to 2,5-diamino-6-ribosylamino-4(3H)-pyrimidinone 5'-phosphate (DARP), formate and pyrophosphate.</text>
</comment>
<comment type="similarity">
    <text evidence="7">In the N-terminal section; belongs to the DHBP synthase family.</text>
</comment>
<evidence type="ECO:0000256" key="16">
    <source>
        <dbReference type="ARBA" id="ARBA00023134"/>
    </source>
</evidence>
<evidence type="ECO:0000256" key="8">
    <source>
        <dbReference type="ARBA" id="ARBA00008976"/>
    </source>
</evidence>
<comment type="catalytic activity">
    <reaction evidence="21">
        <text>GTP + 4 H2O = 2,5-diamino-6-hydroxy-4-(5-phosphoribosylamino)-pyrimidine + formate + 2 phosphate + 3 H(+)</text>
        <dbReference type="Rhea" id="RHEA:23704"/>
        <dbReference type="ChEBI" id="CHEBI:15377"/>
        <dbReference type="ChEBI" id="CHEBI:15378"/>
        <dbReference type="ChEBI" id="CHEBI:15740"/>
        <dbReference type="ChEBI" id="CHEBI:37565"/>
        <dbReference type="ChEBI" id="CHEBI:43474"/>
        <dbReference type="ChEBI" id="CHEBI:58614"/>
        <dbReference type="EC" id="3.5.4.25"/>
    </reaction>
</comment>
<dbReference type="Gene3D" id="3.90.870.10">
    <property type="entry name" value="DHBP synthase"/>
    <property type="match status" value="1"/>
</dbReference>
<keyword evidence="19" id="KW-0511">Multifunctional enzyme</keyword>
<keyword evidence="13" id="KW-0378">Hydrolase</keyword>
<dbReference type="InterPro" id="IPR000422">
    <property type="entry name" value="DHBP_synthase_RibB"/>
</dbReference>
<dbReference type="GO" id="GO:0030145">
    <property type="term" value="F:manganese ion binding"/>
    <property type="evidence" value="ECO:0007669"/>
    <property type="project" value="UniProtKB-UniRule"/>
</dbReference>
<keyword evidence="17 22" id="KW-0464">Manganese</keyword>
<dbReference type="FunFam" id="3.40.50.10990:FF:000001">
    <property type="entry name" value="Riboflavin biosynthesis protein RibBA"/>
    <property type="match status" value="1"/>
</dbReference>
<evidence type="ECO:0000256" key="2">
    <source>
        <dbReference type="ARBA" id="ARBA00001936"/>
    </source>
</evidence>
<evidence type="ECO:0000256" key="22">
    <source>
        <dbReference type="HAMAP-Rule" id="MF_00180"/>
    </source>
</evidence>
<dbReference type="GO" id="GO:0005525">
    <property type="term" value="F:GTP binding"/>
    <property type="evidence" value="ECO:0007669"/>
    <property type="project" value="UniProtKB-KW"/>
</dbReference>
<dbReference type="SUPFAM" id="SSF142695">
    <property type="entry name" value="RibA-like"/>
    <property type="match status" value="1"/>
</dbReference>
<evidence type="ECO:0000256" key="17">
    <source>
        <dbReference type="ARBA" id="ARBA00023211"/>
    </source>
</evidence>
<keyword evidence="15 22" id="KW-0460">Magnesium</keyword>
<dbReference type="AlphaFoldDB" id="A0AB74D9V8"/>
<evidence type="ECO:0000256" key="10">
    <source>
        <dbReference type="ARBA" id="ARBA00022619"/>
    </source>
</evidence>
<dbReference type="InterPro" id="IPR017945">
    <property type="entry name" value="DHBP_synth_RibB-like_a/b_dom"/>
</dbReference>
<dbReference type="PANTHER" id="PTHR21327">
    <property type="entry name" value="GTP CYCLOHYDROLASE II-RELATED"/>
    <property type="match status" value="1"/>
</dbReference>
<evidence type="ECO:0000256" key="19">
    <source>
        <dbReference type="ARBA" id="ARBA00023268"/>
    </source>
</evidence>
<comment type="pathway">
    <text evidence="5">Cofactor biosynthesis; riboflavin biosynthesis; 5-amino-6-(D-ribitylamino)uracil from GTP: step 1/4.</text>
</comment>
<evidence type="ECO:0000256" key="11">
    <source>
        <dbReference type="ARBA" id="ARBA00022723"/>
    </source>
</evidence>
<feature type="site" description="Essential for catalytic activity" evidence="22">
    <location>
        <position position="164"/>
    </location>
</feature>
<evidence type="ECO:0000256" key="12">
    <source>
        <dbReference type="ARBA" id="ARBA00022741"/>
    </source>
</evidence>
<dbReference type="Pfam" id="PF00926">
    <property type="entry name" value="DHBP_synthase"/>
    <property type="match status" value="1"/>
</dbReference>
<dbReference type="NCBIfam" id="TIGR00506">
    <property type="entry name" value="ribB"/>
    <property type="match status" value="1"/>
</dbReference>
<gene>
    <name evidence="22 24" type="primary">ribB</name>
    <name evidence="24" type="ORF">DF015_09395</name>
</gene>
<evidence type="ECO:0000256" key="7">
    <source>
        <dbReference type="ARBA" id="ARBA00005520"/>
    </source>
</evidence>
<evidence type="ECO:0000256" key="1">
    <source>
        <dbReference type="ARBA" id="ARBA00000141"/>
    </source>
</evidence>
<evidence type="ECO:0000256" key="4">
    <source>
        <dbReference type="ARBA" id="ARBA00002284"/>
    </source>
</evidence>
<evidence type="ECO:0000313" key="24">
    <source>
        <dbReference type="EMBL" id="RQP80450.1"/>
    </source>
</evidence>
<keyword evidence="18 22" id="KW-0456">Lyase</keyword>
<evidence type="ECO:0000256" key="18">
    <source>
        <dbReference type="ARBA" id="ARBA00023239"/>
    </source>
</evidence>
<keyword evidence="14" id="KW-0862">Zinc</keyword>
<keyword evidence="16" id="KW-0342">GTP-binding</keyword>
<accession>A0AB74D9V8</accession>
<evidence type="ECO:0000313" key="25">
    <source>
        <dbReference type="Proteomes" id="UP000273734"/>
    </source>
</evidence>
<evidence type="ECO:0000256" key="14">
    <source>
        <dbReference type="ARBA" id="ARBA00022833"/>
    </source>
</evidence>
<evidence type="ECO:0000256" key="9">
    <source>
        <dbReference type="ARBA" id="ARBA00018836"/>
    </source>
</evidence>
<comment type="similarity">
    <text evidence="8">In the C-terminal section; belongs to the GTP cyclohydrolase II family.</text>
</comment>
<comment type="cofactor">
    <cofactor evidence="2">
        <name>Mn(2+)</name>
        <dbReference type="ChEBI" id="CHEBI:29035"/>
    </cofactor>
</comment>